<evidence type="ECO:0000256" key="8">
    <source>
        <dbReference type="SAM" id="Phobius"/>
    </source>
</evidence>
<organism evidence="10 11">
    <name type="scientific">Geobacter benzoatilyticus</name>
    <dbReference type="NCBI Taxonomy" id="2815309"/>
    <lineage>
        <taxon>Bacteria</taxon>
        <taxon>Pseudomonadati</taxon>
        <taxon>Thermodesulfobacteriota</taxon>
        <taxon>Desulfuromonadia</taxon>
        <taxon>Geobacterales</taxon>
        <taxon>Geobacteraceae</taxon>
        <taxon>Geobacter</taxon>
    </lineage>
</organism>
<evidence type="ECO:0000256" key="3">
    <source>
        <dbReference type="ARBA" id="ARBA00022692"/>
    </source>
</evidence>
<accession>A0ABX7Q1P6</accession>
<evidence type="ECO:0000313" key="10">
    <source>
        <dbReference type="EMBL" id="QSV45299.1"/>
    </source>
</evidence>
<keyword evidence="11" id="KW-1185">Reference proteome</keyword>
<dbReference type="EMBL" id="CP071382">
    <property type="protein sequence ID" value="QSV45299.1"/>
    <property type="molecule type" value="Genomic_DNA"/>
</dbReference>
<evidence type="ECO:0000256" key="6">
    <source>
        <dbReference type="ARBA" id="ARBA00023118"/>
    </source>
</evidence>
<dbReference type="Pfam" id="PF18967">
    <property type="entry name" value="PycTM"/>
    <property type="match status" value="1"/>
</dbReference>
<feature type="transmembrane region" description="Helical" evidence="8">
    <location>
        <begin position="65"/>
        <end position="86"/>
    </location>
</feature>
<gene>
    <name evidence="10" type="ORF">JZM60_14395</name>
</gene>
<feature type="transmembrane region" description="Helical" evidence="8">
    <location>
        <begin position="36"/>
        <end position="53"/>
    </location>
</feature>
<name>A0ABX7Q1P6_9BACT</name>
<evidence type="ECO:0000259" key="9">
    <source>
        <dbReference type="Pfam" id="PF18967"/>
    </source>
</evidence>
<keyword evidence="3 8" id="KW-0812">Transmembrane</keyword>
<evidence type="ECO:0000313" key="11">
    <source>
        <dbReference type="Proteomes" id="UP000663651"/>
    </source>
</evidence>
<evidence type="ECO:0000256" key="7">
    <source>
        <dbReference type="ARBA" id="ARBA00023136"/>
    </source>
</evidence>
<proteinExistence type="predicted"/>
<dbReference type="InterPro" id="IPR043760">
    <property type="entry name" value="PycTM_dom"/>
</dbReference>
<comment type="subcellular location">
    <subcellularLocation>
        <location evidence="1">Cell membrane</location>
    </subcellularLocation>
</comment>
<keyword evidence="4" id="KW-0547">Nucleotide-binding</keyword>
<evidence type="ECO:0000256" key="1">
    <source>
        <dbReference type="ARBA" id="ARBA00004236"/>
    </source>
</evidence>
<evidence type="ECO:0000256" key="5">
    <source>
        <dbReference type="ARBA" id="ARBA00022989"/>
    </source>
</evidence>
<evidence type="ECO:0000256" key="4">
    <source>
        <dbReference type="ARBA" id="ARBA00022741"/>
    </source>
</evidence>
<keyword evidence="7 8" id="KW-0472">Membrane</keyword>
<reference evidence="10 11" key="1">
    <citation type="submission" date="2021-03" db="EMBL/GenBank/DDBJ databases">
        <title>Geobacter metallireducens gen. nov. sp. nov., a microorganism capable of coupling the complete oxidation of organic compounds to the reduction of iron and other metals.</title>
        <authorList>
            <person name="Li Y."/>
        </authorList>
    </citation>
    <scope>NUCLEOTIDE SEQUENCE [LARGE SCALE GENOMIC DNA]</scope>
    <source>
        <strain evidence="10 11">Jerry-YX</strain>
    </source>
</reference>
<protein>
    <recommendedName>
        <fullName evidence="9">Pycsar effector protein domain-containing protein</fullName>
    </recommendedName>
</protein>
<keyword evidence="6" id="KW-0051">Antiviral defense</keyword>
<dbReference type="Proteomes" id="UP000663651">
    <property type="component" value="Chromosome"/>
</dbReference>
<dbReference type="RefSeq" id="WP_207163104.1">
    <property type="nucleotide sequence ID" value="NZ_CP071382.1"/>
</dbReference>
<keyword evidence="5 8" id="KW-1133">Transmembrane helix</keyword>
<feature type="domain" description="Pycsar effector protein" evidence="9">
    <location>
        <begin position="16"/>
        <end position="92"/>
    </location>
</feature>
<keyword evidence="2" id="KW-1003">Cell membrane</keyword>
<sequence length="126" mass="14140">MTQETNNEDKTTLECLQKVLDETQETIRAYDTKAEVLAIILTLVVGIINFGVVTESCKAHCGIKFISVASMSLGIMTLFAVGMVLYPRKNLFQNIDSGEFIPKRTYFVSLCQRQSKIDPPYRLIGN</sequence>
<evidence type="ECO:0000256" key="2">
    <source>
        <dbReference type="ARBA" id="ARBA00022475"/>
    </source>
</evidence>